<feature type="compositionally biased region" description="Polar residues" evidence="1">
    <location>
        <begin position="24"/>
        <end position="34"/>
    </location>
</feature>
<name>A0AAI9XDE6_PENTH</name>
<feature type="region of interest" description="Disordered" evidence="1">
    <location>
        <begin position="24"/>
        <end position="53"/>
    </location>
</feature>
<evidence type="ECO:0000256" key="1">
    <source>
        <dbReference type="SAM" id="MobiDB-lite"/>
    </source>
</evidence>
<evidence type="ECO:0000313" key="3">
    <source>
        <dbReference type="Proteomes" id="UP001227192"/>
    </source>
</evidence>
<comment type="caution">
    <text evidence="2">The sequence shown here is derived from an EMBL/GenBank/DDBJ whole genome shotgun (WGS) entry which is preliminary data.</text>
</comment>
<reference evidence="2" key="1">
    <citation type="submission" date="2015-06" db="EMBL/GenBank/DDBJ databases">
        <authorList>
            <person name="Nguyen H."/>
        </authorList>
    </citation>
    <scope>NUCLEOTIDE SEQUENCE</scope>
    <source>
        <strain evidence="2">DAOM 180753</strain>
    </source>
</reference>
<sequence length="113" mass="12406">MMRTVVSSGNDALNILFEAATAQEDNSLDTSSESLAEPPSADPSTQDRTPGNHDFAFESVARVIRPVKLSDATQDTLNVWEACRFVKMGWFSAREAVTFIDLCVPCMFLVSTK</sequence>
<protein>
    <submittedName>
        <fullName evidence="2">Uncharacterized protein</fullName>
    </submittedName>
</protein>
<proteinExistence type="predicted"/>
<dbReference type="GO" id="GO:0005634">
    <property type="term" value="C:nucleus"/>
    <property type="evidence" value="ECO:0007669"/>
    <property type="project" value="TreeGrafter"/>
</dbReference>
<dbReference type="PANTHER" id="PTHR31644">
    <property type="entry name" value="TRANSCRIPTIONAL ACTIVATOR ARO80-RELATED"/>
    <property type="match status" value="1"/>
</dbReference>
<dbReference type="AlphaFoldDB" id="A0AAI9XDE6"/>
<dbReference type="EMBL" id="LACB01000005">
    <property type="protein sequence ID" value="KAJ9492852.1"/>
    <property type="molecule type" value="Genomic_DNA"/>
</dbReference>
<dbReference type="GO" id="GO:0000981">
    <property type="term" value="F:DNA-binding transcription factor activity, RNA polymerase II-specific"/>
    <property type="evidence" value="ECO:0007669"/>
    <property type="project" value="TreeGrafter"/>
</dbReference>
<gene>
    <name evidence="2" type="ORF">VN97_g329</name>
</gene>
<organism evidence="2 3">
    <name type="scientific">Penicillium thymicola</name>
    <dbReference type="NCBI Taxonomy" id="293382"/>
    <lineage>
        <taxon>Eukaryota</taxon>
        <taxon>Fungi</taxon>
        <taxon>Dikarya</taxon>
        <taxon>Ascomycota</taxon>
        <taxon>Pezizomycotina</taxon>
        <taxon>Eurotiomycetes</taxon>
        <taxon>Eurotiomycetidae</taxon>
        <taxon>Eurotiales</taxon>
        <taxon>Aspergillaceae</taxon>
        <taxon>Penicillium</taxon>
    </lineage>
</organism>
<dbReference type="GO" id="GO:0045944">
    <property type="term" value="P:positive regulation of transcription by RNA polymerase II"/>
    <property type="evidence" value="ECO:0007669"/>
    <property type="project" value="TreeGrafter"/>
</dbReference>
<keyword evidence="3" id="KW-1185">Reference proteome</keyword>
<dbReference type="PANTHER" id="PTHR31644:SF3">
    <property type="entry name" value="ZN(II)2CYS6 TRANSCRIPTION FACTOR (EUROFUNG)"/>
    <property type="match status" value="1"/>
</dbReference>
<dbReference type="GO" id="GO:0009074">
    <property type="term" value="P:aromatic amino acid family catabolic process"/>
    <property type="evidence" value="ECO:0007669"/>
    <property type="project" value="TreeGrafter"/>
</dbReference>
<reference evidence="2" key="2">
    <citation type="journal article" date="2016" name="Fungal Biol.">
        <title>Ochratoxin A production by Penicillium thymicola.</title>
        <authorList>
            <person name="Nguyen H.D.T."/>
            <person name="McMullin D.R."/>
            <person name="Ponomareva E."/>
            <person name="Riley R."/>
            <person name="Pomraning K.R."/>
            <person name="Baker S.E."/>
            <person name="Seifert K.A."/>
        </authorList>
    </citation>
    <scope>NUCLEOTIDE SEQUENCE</scope>
    <source>
        <strain evidence="2">DAOM 180753</strain>
    </source>
</reference>
<evidence type="ECO:0000313" key="2">
    <source>
        <dbReference type="EMBL" id="KAJ9492852.1"/>
    </source>
</evidence>
<accession>A0AAI9XDE6</accession>
<dbReference type="InterPro" id="IPR052780">
    <property type="entry name" value="AAA_Catabolism_Regulators"/>
</dbReference>
<dbReference type="Proteomes" id="UP001227192">
    <property type="component" value="Unassembled WGS sequence"/>
</dbReference>